<dbReference type="Proteomes" id="UP000503840">
    <property type="component" value="Unassembled WGS sequence"/>
</dbReference>
<dbReference type="AlphaFoldDB" id="A0A7J0BFQ8"/>
<gene>
    <name evidence="2" type="ORF">DSM101010T_08410</name>
</gene>
<protein>
    <submittedName>
        <fullName evidence="2">Uncharacterized protein</fullName>
    </submittedName>
</protein>
<evidence type="ECO:0000256" key="1">
    <source>
        <dbReference type="SAM" id="MobiDB-lite"/>
    </source>
</evidence>
<proteinExistence type="predicted"/>
<dbReference type="EMBL" id="BLVO01000012">
    <property type="protein sequence ID" value="GFM32476.1"/>
    <property type="molecule type" value="Genomic_DNA"/>
</dbReference>
<feature type="region of interest" description="Disordered" evidence="1">
    <location>
        <begin position="1"/>
        <end position="27"/>
    </location>
</feature>
<comment type="caution">
    <text evidence="2">The sequence shown here is derived from an EMBL/GenBank/DDBJ whole genome shotgun (WGS) entry which is preliminary data.</text>
</comment>
<evidence type="ECO:0000313" key="2">
    <source>
        <dbReference type="EMBL" id="GFM32476.1"/>
    </source>
</evidence>
<evidence type="ECO:0000313" key="3">
    <source>
        <dbReference type="Proteomes" id="UP000503840"/>
    </source>
</evidence>
<name>A0A7J0BFQ8_9BACT</name>
<accession>A0A7J0BFQ8</accession>
<reference evidence="2 3" key="1">
    <citation type="submission" date="2020-05" db="EMBL/GenBank/DDBJ databases">
        <title>Draft genome sequence of Desulfovibrio sp. strain HN2T.</title>
        <authorList>
            <person name="Ueno A."/>
            <person name="Tamazawa S."/>
            <person name="Tamamura S."/>
            <person name="Murakami T."/>
            <person name="Kiyama T."/>
            <person name="Inomata H."/>
            <person name="Amano Y."/>
            <person name="Miyakawa K."/>
            <person name="Tamaki H."/>
            <person name="Naganuma T."/>
            <person name="Kaneko K."/>
        </authorList>
    </citation>
    <scope>NUCLEOTIDE SEQUENCE [LARGE SCALE GENOMIC DNA]</scope>
    <source>
        <strain evidence="2 3">HN2</strain>
    </source>
</reference>
<keyword evidence="3" id="KW-1185">Reference proteome</keyword>
<feature type="compositionally biased region" description="Low complexity" evidence="1">
    <location>
        <begin position="15"/>
        <end position="27"/>
    </location>
</feature>
<organism evidence="2 3">
    <name type="scientific">Desulfovibrio subterraneus</name>
    <dbReference type="NCBI Taxonomy" id="2718620"/>
    <lineage>
        <taxon>Bacteria</taxon>
        <taxon>Pseudomonadati</taxon>
        <taxon>Thermodesulfobacteriota</taxon>
        <taxon>Desulfovibrionia</taxon>
        <taxon>Desulfovibrionales</taxon>
        <taxon>Desulfovibrionaceae</taxon>
        <taxon>Desulfovibrio</taxon>
    </lineage>
</organism>
<sequence length="77" mass="8044">MHHRYGHNASGHGTAQPAATGKSAAKAGGDAWNKVRGKACCLGNRQQHAFRAVQAGKMLGGRVSAGSYLPIFSDGFY</sequence>